<reference evidence="2" key="1">
    <citation type="journal article" date="2023" name="G3 (Bethesda)">
        <title>Genome assembly and association tests identify interacting loci associated with vigor, precocity, and sex in interspecific pistachio rootstocks.</title>
        <authorList>
            <person name="Palmer W."/>
            <person name="Jacygrad E."/>
            <person name="Sagayaradj S."/>
            <person name="Cavanaugh K."/>
            <person name="Han R."/>
            <person name="Bertier L."/>
            <person name="Beede B."/>
            <person name="Kafkas S."/>
            <person name="Golino D."/>
            <person name="Preece J."/>
            <person name="Michelmore R."/>
        </authorList>
    </citation>
    <scope>NUCLEOTIDE SEQUENCE [LARGE SCALE GENOMIC DNA]</scope>
</reference>
<dbReference type="Proteomes" id="UP001164250">
    <property type="component" value="Chromosome 12"/>
</dbReference>
<comment type="caution">
    <text evidence="1">The sequence shown here is derived from an EMBL/GenBank/DDBJ whole genome shotgun (WGS) entry which is preliminary data.</text>
</comment>
<keyword evidence="2" id="KW-1185">Reference proteome</keyword>
<name>A0ACC1A838_9ROSI</name>
<accession>A0ACC1A838</accession>
<proteinExistence type="predicted"/>
<dbReference type="EMBL" id="CM047908">
    <property type="protein sequence ID" value="KAJ0083140.1"/>
    <property type="molecule type" value="Genomic_DNA"/>
</dbReference>
<protein>
    <submittedName>
        <fullName evidence="1">Uncharacterized protein</fullName>
    </submittedName>
</protein>
<organism evidence="1 2">
    <name type="scientific">Pistacia atlantica</name>
    <dbReference type="NCBI Taxonomy" id="434234"/>
    <lineage>
        <taxon>Eukaryota</taxon>
        <taxon>Viridiplantae</taxon>
        <taxon>Streptophyta</taxon>
        <taxon>Embryophyta</taxon>
        <taxon>Tracheophyta</taxon>
        <taxon>Spermatophyta</taxon>
        <taxon>Magnoliopsida</taxon>
        <taxon>eudicotyledons</taxon>
        <taxon>Gunneridae</taxon>
        <taxon>Pentapetalae</taxon>
        <taxon>rosids</taxon>
        <taxon>malvids</taxon>
        <taxon>Sapindales</taxon>
        <taxon>Anacardiaceae</taxon>
        <taxon>Pistacia</taxon>
    </lineage>
</organism>
<gene>
    <name evidence="1" type="ORF">Patl1_10868</name>
</gene>
<evidence type="ECO:0000313" key="2">
    <source>
        <dbReference type="Proteomes" id="UP001164250"/>
    </source>
</evidence>
<sequence length="141" mass="16047">MQFEEYAFLTELEFHSFHGVHNREHIFLYLHFINVFEFLPVARSFCSAAQEVRGEQFEDLLPFNSASSKKMKATKQEPDNVEALEGLDTLANLAIMGEGEALPASSQATTKHPRHRPGLFMHCVHSTPKWEGAQTQADMHM</sequence>
<evidence type="ECO:0000313" key="1">
    <source>
        <dbReference type="EMBL" id="KAJ0083140.1"/>
    </source>
</evidence>